<comment type="similarity">
    <text evidence="1">Belongs to the sigma-70 factor family. ECF subfamily.</text>
</comment>
<keyword evidence="3" id="KW-0731">Sigma factor</keyword>
<feature type="domain" description="RNA polymerase sigma-70 region 2" evidence="6">
    <location>
        <begin position="2"/>
        <end position="47"/>
    </location>
</feature>
<dbReference type="EMBL" id="JAUSQU010000001">
    <property type="protein sequence ID" value="MDP9847713.1"/>
    <property type="molecule type" value="Genomic_DNA"/>
</dbReference>
<dbReference type="Proteomes" id="UP001225356">
    <property type="component" value="Unassembled WGS sequence"/>
</dbReference>
<dbReference type="InterPro" id="IPR013249">
    <property type="entry name" value="RNA_pol_sigma70_r4_t2"/>
</dbReference>
<comment type="caution">
    <text evidence="8">The sequence shown here is derived from an EMBL/GenBank/DDBJ whole genome shotgun (WGS) entry which is preliminary data.</text>
</comment>
<dbReference type="PANTHER" id="PTHR43133:SF8">
    <property type="entry name" value="RNA POLYMERASE SIGMA FACTOR HI_1459-RELATED"/>
    <property type="match status" value="1"/>
</dbReference>
<evidence type="ECO:0000259" key="7">
    <source>
        <dbReference type="Pfam" id="PF08281"/>
    </source>
</evidence>
<dbReference type="InterPro" id="IPR039425">
    <property type="entry name" value="RNA_pol_sigma-70-like"/>
</dbReference>
<evidence type="ECO:0000259" key="6">
    <source>
        <dbReference type="Pfam" id="PF04542"/>
    </source>
</evidence>
<dbReference type="Gene3D" id="1.10.1740.10">
    <property type="match status" value="1"/>
</dbReference>
<evidence type="ECO:0000256" key="1">
    <source>
        <dbReference type="ARBA" id="ARBA00010641"/>
    </source>
</evidence>
<name>A0ABT9QN80_9ACTN</name>
<evidence type="ECO:0000256" key="5">
    <source>
        <dbReference type="ARBA" id="ARBA00023163"/>
    </source>
</evidence>
<dbReference type="PANTHER" id="PTHR43133">
    <property type="entry name" value="RNA POLYMERASE ECF-TYPE SIGMA FACTO"/>
    <property type="match status" value="1"/>
</dbReference>
<sequence>MADLTAEVFLAVLDSAHTYRPGKGSEIAWLYGVARNTVLAERRRSAREMRATGRIAGRRLLEADDISRLEDRIDAESPARRALEAMAALPEGDRALLELVAVDGLSPAEAATVLGIRQGTARVRLHRARRAVKQAPGLIPLMEGTK</sequence>
<evidence type="ECO:0000256" key="3">
    <source>
        <dbReference type="ARBA" id="ARBA00023082"/>
    </source>
</evidence>
<dbReference type="NCBIfam" id="TIGR02937">
    <property type="entry name" value="sigma70-ECF"/>
    <property type="match status" value="1"/>
</dbReference>
<feature type="domain" description="RNA polymerase sigma factor 70 region 4 type 2" evidence="7">
    <location>
        <begin position="81"/>
        <end position="131"/>
    </location>
</feature>
<dbReference type="InterPro" id="IPR007627">
    <property type="entry name" value="RNA_pol_sigma70_r2"/>
</dbReference>
<dbReference type="Pfam" id="PF04542">
    <property type="entry name" value="Sigma70_r2"/>
    <property type="match status" value="1"/>
</dbReference>
<evidence type="ECO:0000313" key="8">
    <source>
        <dbReference type="EMBL" id="MDP9847713.1"/>
    </source>
</evidence>
<dbReference type="SUPFAM" id="SSF88946">
    <property type="entry name" value="Sigma2 domain of RNA polymerase sigma factors"/>
    <property type="match status" value="1"/>
</dbReference>
<evidence type="ECO:0000256" key="2">
    <source>
        <dbReference type="ARBA" id="ARBA00023015"/>
    </source>
</evidence>
<dbReference type="InterPro" id="IPR013324">
    <property type="entry name" value="RNA_pol_sigma_r3/r4-like"/>
</dbReference>
<accession>A0ABT9QN80</accession>
<keyword evidence="4" id="KW-0238">DNA-binding</keyword>
<dbReference type="CDD" id="cd06171">
    <property type="entry name" value="Sigma70_r4"/>
    <property type="match status" value="1"/>
</dbReference>
<keyword evidence="9" id="KW-1185">Reference proteome</keyword>
<dbReference type="Gene3D" id="1.10.10.10">
    <property type="entry name" value="Winged helix-like DNA-binding domain superfamily/Winged helix DNA-binding domain"/>
    <property type="match status" value="1"/>
</dbReference>
<evidence type="ECO:0000313" key="9">
    <source>
        <dbReference type="Proteomes" id="UP001225356"/>
    </source>
</evidence>
<proteinExistence type="inferred from homology"/>
<evidence type="ECO:0000256" key="4">
    <source>
        <dbReference type="ARBA" id="ARBA00023125"/>
    </source>
</evidence>
<organism evidence="8 9">
    <name type="scientific">Streptosporangium lutulentum</name>
    <dbReference type="NCBI Taxonomy" id="1461250"/>
    <lineage>
        <taxon>Bacteria</taxon>
        <taxon>Bacillati</taxon>
        <taxon>Actinomycetota</taxon>
        <taxon>Actinomycetes</taxon>
        <taxon>Streptosporangiales</taxon>
        <taxon>Streptosporangiaceae</taxon>
        <taxon>Streptosporangium</taxon>
    </lineage>
</organism>
<reference evidence="8 9" key="1">
    <citation type="submission" date="2023-07" db="EMBL/GenBank/DDBJ databases">
        <title>Sequencing the genomes of 1000 actinobacteria strains.</title>
        <authorList>
            <person name="Klenk H.-P."/>
        </authorList>
    </citation>
    <scope>NUCLEOTIDE SEQUENCE [LARGE SCALE GENOMIC DNA]</scope>
    <source>
        <strain evidence="8 9">DSM 46740</strain>
    </source>
</reference>
<dbReference type="InterPro" id="IPR013325">
    <property type="entry name" value="RNA_pol_sigma_r2"/>
</dbReference>
<gene>
    <name evidence="8" type="ORF">J2853_006924</name>
</gene>
<dbReference type="SUPFAM" id="SSF88659">
    <property type="entry name" value="Sigma3 and sigma4 domains of RNA polymerase sigma factors"/>
    <property type="match status" value="1"/>
</dbReference>
<keyword evidence="5" id="KW-0804">Transcription</keyword>
<protein>
    <submittedName>
        <fullName evidence="8">RNA polymerase sigma-70 factor (ECF subfamily)</fullName>
    </submittedName>
</protein>
<dbReference type="Pfam" id="PF08281">
    <property type="entry name" value="Sigma70_r4_2"/>
    <property type="match status" value="1"/>
</dbReference>
<keyword evidence="2" id="KW-0805">Transcription regulation</keyword>
<dbReference type="InterPro" id="IPR036388">
    <property type="entry name" value="WH-like_DNA-bd_sf"/>
</dbReference>
<dbReference type="InterPro" id="IPR014284">
    <property type="entry name" value="RNA_pol_sigma-70_dom"/>
</dbReference>